<evidence type="ECO:0000256" key="1">
    <source>
        <dbReference type="SAM" id="Phobius"/>
    </source>
</evidence>
<gene>
    <name evidence="2" type="ORF">PGLA1383_LOCUS51904</name>
    <name evidence="3" type="ORF">PGLA2088_LOCUS29555</name>
</gene>
<evidence type="ECO:0000313" key="2">
    <source>
        <dbReference type="EMBL" id="CAE8636447.1"/>
    </source>
</evidence>
<keyword evidence="4" id="KW-1185">Reference proteome</keyword>
<accession>A0A813HES1</accession>
<keyword evidence="1" id="KW-1133">Transmembrane helix</keyword>
<keyword evidence="1" id="KW-0472">Membrane</keyword>
<organism evidence="2 4">
    <name type="scientific">Polarella glacialis</name>
    <name type="common">Dinoflagellate</name>
    <dbReference type="NCBI Taxonomy" id="89957"/>
    <lineage>
        <taxon>Eukaryota</taxon>
        <taxon>Sar</taxon>
        <taxon>Alveolata</taxon>
        <taxon>Dinophyceae</taxon>
        <taxon>Suessiales</taxon>
        <taxon>Suessiaceae</taxon>
        <taxon>Polarella</taxon>
    </lineage>
</organism>
<reference evidence="2" key="1">
    <citation type="submission" date="2021-02" db="EMBL/GenBank/DDBJ databases">
        <authorList>
            <person name="Dougan E. K."/>
            <person name="Rhodes N."/>
            <person name="Thang M."/>
            <person name="Chan C."/>
        </authorList>
    </citation>
    <scope>NUCLEOTIDE SEQUENCE</scope>
</reference>
<dbReference type="Proteomes" id="UP000654075">
    <property type="component" value="Unassembled WGS sequence"/>
</dbReference>
<dbReference type="EMBL" id="CAJNNV010031491">
    <property type="protein sequence ID" value="CAE8636447.1"/>
    <property type="molecule type" value="Genomic_DNA"/>
</dbReference>
<comment type="caution">
    <text evidence="2">The sequence shown here is derived from an EMBL/GenBank/DDBJ whole genome shotgun (WGS) entry which is preliminary data.</text>
</comment>
<proteinExistence type="predicted"/>
<dbReference type="AlphaFoldDB" id="A0A813HES1"/>
<name>A0A813HES1_POLGL</name>
<keyword evidence="1" id="KW-0812">Transmembrane</keyword>
<dbReference type="Proteomes" id="UP000626109">
    <property type="component" value="Unassembled WGS sequence"/>
</dbReference>
<protein>
    <submittedName>
        <fullName evidence="2">Uncharacterized protein</fullName>
    </submittedName>
</protein>
<evidence type="ECO:0000313" key="4">
    <source>
        <dbReference type="Proteomes" id="UP000654075"/>
    </source>
</evidence>
<evidence type="ECO:0000313" key="3">
    <source>
        <dbReference type="EMBL" id="CAE8695810.1"/>
    </source>
</evidence>
<sequence>MCLSLSFLLAFAGYCFLVVFYFDFVGYLPTPRLSGILGCRGRHGARFLVLVVGFVVVCAVVVVVAVVVSCCVGGGVAAVAVGAVGAVGAVVLFCCCCCCWCLLLLVLFWCCCPGASCLFHSFIVQSILSVLMRGHRLPSDKW</sequence>
<dbReference type="EMBL" id="CAJNNW010028375">
    <property type="protein sequence ID" value="CAE8695810.1"/>
    <property type="molecule type" value="Genomic_DNA"/>
</dbReference>
<feature type="transmembrane region" description="Helical" evidence="1">
    <location>
        <begin position="6"/>
        <end position="26"/>
    </location>
</feature>
<feature type="transmembrane region" description="Helical" evidence="1">
    <location>
        <begin position="47"/>
        <end position="80"/>
    </location>
</feature>